<dbReference type="PANTHER" id="PTHR30033">
    <property type="entry name" value="FLAGELLAR HOOK-ASSOCIATED PROTEIN 1"/>
    <property type="match status" value="1"/>
</dbReference>
<dbReference type="Pfam" id="PF06429">
    <property type="entry name" value="Flg_bbr_C"/>
    <property type="match status" value="1"/>
</dbReference>
<organism evidence="10 11">
    <name type="scientific">Aliigemmobacter aestuarii</name>
    <dbReference type="NCBI Taxonomy" id="1445661"/>
    <lineage>
        <taxon>Bacteria</taxon>
        <taxon>Pseudomonadati</taxon>
        <taxon>Pseudomonadota</taxon>
        <taxon>Alphaproteobacteria</taxon>
        <taxon>Rhodobacterales</taxon>
        <taxon>Paracoccaceae</taxon>
        <taxon>Aliigemmobacter</taxon>
    </lineage>
</organism>
<evidence type="ECO:0000256" key="5">
    <source>
        <dbReference type="ARBA" id="ARBA00022525"/>
    </source>
</evidence>
<evidence type="ECO:0000256" key="4">
    <source>
        <dbReference type="ARBA" id="ARBA00016244"/>
    </source>
</evidence>
<name>A0A4S3MSR7_9RHOB</name>
<feature type="domain" description="Flagellar hook-associated protein FlgK helical" evidence="9">
    <location>
        <begin position="99"/>
        <end position="311"/>
    </location>
</feature>
<dbReference type="InterPro" id="IPR001444">
    <property type="entry name" value="Flag_bb_rod_N"/>
</dbReference>
<sequence>MTISATLSSALSGLQAASRAAELISSNVANAMTEGYARRELELAARRVGDSGQGVSITGVNRLTDPALTSDRRMAESDLAGGSEIADFLSGLLDAIGNAEDAGSLSAGIGRLDAALVTAAANPGSNAHLAQVLDAARAVADGISRIGRSIQTARNAADNRISADVATVNQTLARIADLNTEIRGQSSAGRDPSALMDQRSQMVDRLAGLLPLRVVDRDHGQIAIYTTSGAVLLDGRPSVLGFTRAAMVTPEMTMASGGLSGLTLNGVPMTPGTQGSLVNGGALGARFEIRDRLGPQAQARIDAIARDLMERTADPAVDPTLAPGAPGLFTDLGATFDPLTEAGLAQRLRINAAVDPLAGGAIWRLRDGIGAAAPGPPGDPSRLAALRGALSDPRLALSADLAAGATSATGLAGAFLSLAATEYGQADLKSTYLSSRHSGMKALELQNGVDTDQEMQALLLVEQAYAANARLIQTVDDMIQTLLGI</sequence>
<dbReference type="InterPro" id="IPR010930">
    <property type="entry name" value="Flg_bb/hook_C_dom"/>
</dbReference>
<comment type="similarity">
    <text evidence="3">Belongs to the flagella basal body rod proteins family.</text>
</comment>
<evidence type="ECO:0000256" key="2">
    <source>
        <dbReference type="ARBA" id="ARBA00004613"/>
    </source>
</evidence>
<dbReference type="Pfam" id="PF22638">
    <property type="entry name" value="FlgK_D1"/>
    <property type="match status" value="1"/>
</dbReference>
<keyword evidence="11" id="KW-1185">Reference proteome</keyword>
<feature type="domain" description="Flagellar basal-body/hook protein C-terminal" evidence="8">
    <location>
        <begin position="448"/>
        <end position="484"/>
    </location>
</feature>
<evidence type="ECO:0000313" key="10">
    <source>
        <dbReference type="EMBL" id="THD85636.1"/>
    </source>
</evidence>
<comment type="subcellular location">
    <subcellularLocation>
        <location evidence="1">Bacterial flagellum basal body</location>
    </subcellularLocation>
    <subcellularLocation>
        <location evidence="2">Secreted</location>
    </subcellularLocation>
</comment>
<evidence type="ECO:0000259" key="7">
    <source>
        <dbReference type="Pfam" id="PF00460"/>
    </source>
</evidence>
<reference evidence="10 11" key="1">
    <citation type="submission" date="2019-04" db="EMBL/GenBank/DDBJ databases">
        <title>Draft genome sequence of Gemmobacter aestuarii sp. nov.</title>
        <authorList>
            <person name="Hameed A."/>
            <person name="Lin S.-Y."/>
            <person name="Shahina M."/>
            <person name="Lai W.-A."/>
            <person name="Young C.-C."/>
        </authorList>
    </citation>
    <scope>NUCLEOTIDE SEQUENCE [LARGE SCALE GENOMIC DNA]</scope>
    <source>
        <strain evidence="10 11">CC-PW-75</strain>
    </source>
</reference>
<dbReference type="PANTHER" id="PTHR30033:SF1">
    <property type="entry name" value="FLAGELLAR HOOK-ASSOCIATED PROTEIN 1"/>
    <property type="match status" value="1"/>
</dbReference>
<keyword evidence="5" id="KW-0964">Secreted</keyword>
<dbReference type="AlphaFoldDB" id="A0A4S3MSR7"/>
<proteinExistence type="inferred from homology"/>
<dbReference type="GO" id="GO:0005576">
    <property type="term" value="C:extracellular region"/>
    <property type="evidence" value="ECO:0007669"/>
    <property type="project" value="UniProtKB-SubCell"/>
</dbReference>
<keyword evidence="10" id="KW-0969">Cilium</keyword>
<evidence type="ECO:0000313" key="11">
    <source>
        <dbReference type="Proteomes" id="UP000309450"/>
    </source>
</evidence>
<dbReference type="NCBIfam" id="TIGR02492">
    <property type="entry name" value="flgK_ends"/>
    <property type="match status" value="1"/>
</dbReference>
<dbReference type="GO" id="GO:0005198">
    <property type="term" value="F:structural molecule activity"/>
    <property type="evidence" value="ECO:0007669"/>
    <property type="project" value="InterPro"/>
</dbReference>
<evidence type="ECO:0000256" key="3">
    <source>
        <dbReference type="ARBA" id="ARBA00009677"/>
    </source>
</evidence>
<accession>A0A4S3MSR7</accession>
<evidence type="ECO:0000256" key="1">
    <source>
        <dbReference type="ARBA" id="ARBA00004117"/>
    </source>
</evidence>
<gene>
    <name evidence="10" type="primary">flgK</name>
    <name evidence="10" type="ORF">E7811_08085</name>
</gene>
<keyword evidence="6" id="KW-0975">Bacterial flagellum</keyword>
<comment type="caution">
    <text evidence="10">The sequence shown here is derived from an EMBL/GenBank/DDBJ whole genome shotgun (WGS) entry which is preliminary data.</text>
</comment>
<dbReference type="InterPro" id="IPR002371">
    <property type="entry name" value="FlgK"/>
</dbReference>
<feature type="domain" description="Flagellar basal body rod protein N-terminal" evidence="7">
    <location>
        <begin position="9"/>
        <end position="36"/>
    </location>
</feature>
<dbReference type="GO" id="GO:0044780">
    <property type="term" value="P:bacterial-type flagellum assembly"/>
    <property type="evidence" value="ECO:0007669"/>
    <property type="project" value="InterPro"/>
</dbReference>
<keyword evidence="10" id="KW-0282">Flagellum</keyword>
<evidence type="ECO:0000259" key="8">
    <source>
        <dbReference type="Pfam" id="PF06429"/>
    </source>
</evidence>
<evidence type="ECO:0000259" key="9">
    <source>
        <dbReference type="Pfam" id="PF22638"/>
    </source>
</evidence>
<dbReference type="GO" id="GO:0009425">
    <property type="term" value="C:bacterial-type flagellum basal body"/>
    <property type="evidence" value="ECO:0007669"/>
    <property type="project" value="UniProtKB-SubCell"/>
</dbReference>
<dbReference type="GO" id="GO:0009424">
    <property type="term" value="C:bacterial-type flagellum hook"/>
    <property type="evidence" value="ECO:0007669"/>
    <property type="project" value="InterPro"/>
</dbReference>
<evidence type="ECO:0000256" key="6">
    <source>
        <dbReference type="ARBA" id="ARBA00023143"/>
    </source>
</evidence>
<protein>
    <recommendedName>
        <fullName evidence="4">Flagellar hook-associated protein 1</fullName>
    </recommendedName>
</protein>
<dbReference type="InterPro" id="IPR053927">
    <property type="entry name" value="FlgK_helical"/>
</dbReference>
<keyword evidence="10" id="KW-0966">Cell projection</keyword>
<dbReference type="Pfam" id="PF00460">
    <property type="entry name" value="Flg_bb_rod"/>
    <property type="match status" value="1"/>
</dbReference>
<dbReference type="Proteomes" id="UP000309450">
    <property type="component" value="Unassembled WGS sequence"/>
</dbReference>
<dbReference type="OrthoDB" id="7181295at2"/>
<dbReference type="RefSeq" id="WP_136394007.1">
    <property type="nucleotide sequence ID" value="NZ_SSND01000001.1"/>
</dbReference>
<dbReference type="EMBL" id="SSND01000001">
    <property type="protein sequence ID" value="THD85636.1"/>
    <property type="molecule type" value="Genomic_DNA"/>
</dbReference>
<dbReference type="SUPFAM" id="SSF64518">
    <property type="entry name" value="Phase 1 flagellin"/>
    <property type="match status" value="1"/>
</dbReference>